<evidence type="ECO:0000313" key="3">
    <source>
        <dbReference type="RefSeq" id="XP_018026041.1"/>
    </source>
</evidence>
<feature type="transmembrane region" description="Helical" evidence="1">
    <location>
        <begin position="50"/>
        <end position="72"/>
    </location>
</feature>
<dbReference type="OrthoDB" id="6348363at2759"/>
<gene>
    <name evidence="3" type="primary">LOC108681512</name>
</gene>
<keyword evidence="1" id="KW-1133">Transmembrane helix</keyword>
<keyword evidence="2" id="KW-1185">Reference proteome</keyword>
<feature type="transmembrane region" description="Helical" evidence="1">
    <location>
        <begin position="12"/>
        <end position="30"/>
    </location>
</feature>
<keyword evidence="1" id="KW-0812">Transmembrane</keyword>
<evidence type="ECO:0000256" key="1">
    <source>
        <dbReference type="SAM" id="Phobius"/>
    </source>
</evidence>
<sequence>MRLRKEKQRLGLLLVLEVICALIVEVHAIAEEIEATPTNTNGVELGEVSMAQFILLLFVFLKLTLLYSVGILPLEIDLGGLWDPASGSVFGSHKSSSASSAAPSEVEVGRSFDGYHAKYDETVSQNHLLRSVMWDCPLQFVCEVDHWANRDHEFLIESMIAKWLRNPSNHTFHSTQGQVFGGLPETCPAMYPCPFDVQKAVGITIPGSARAVRNDVDHSDPDSYLSLF</sequence>
<accession>A0A8B7PKY5</accession>
<dbReference type="AlphaFoldDB" id="A0A8B7PKY5"/>
<dbReference type="Proteomes" id="UP000694843">
    <property type="component" value="Unplaced"/>
</dbReference>
<proteinExistence type="predicted"/>
<organism evidence="2 3">
    <name type="scientific">Hyalella azteca</name>
    <name type="common">Amphipod</name>
    <dbReference type="NCBI Taxonomy" id="294128"/>
    <lineage>
        <taxon>Eukaryota</taxon>
        <taxon>Metazoa</taxon>
        <taxon>Ecdysozoa</taxon>
        <taxon>Arthropoda</taxon>
        <taxon>Crustacea</taxon>
        <taxon>Multicrustacea</taxon>
        <taxon>Malacostraca</taxon>
        <taxon>Eumalacostraca</taxon>
        <taxon>Peracarida</taxon>
        <taxon>Amphipoda</taxon>
        <taxon>Senticaudata</taxon>
        <taxon>Talitrida</taxon>
        <taxon>Talitroidea</taxon>
        <taxon>Hyalellidae</taxon>
        <taxon>Hyalella</taxon>
    </lineage>
</organism>
<evidence type="ECO:0000313" key="2">
    <source>
        <dbReference type="Proteomes" id="UP000694843"/>
    </source>
</evidence>
<protein>
    <submittedName>
        <fullName evidence="3">Uncharacterized protein LOC108681512 isoform X2</fullName>
    </submittedName>
</protein>
<name>A0A8B7PKY5_HYAAZ</name>
<dbReference type="RefSeq" id="XP_018026041.1">
    <property type="nucleotide sequence ID" value="XM_018170552.2"/>
</dbReference>
<reference evidence="3" key="1">
    <citation type="submission" date="2025-08" db="UniProtKB">
        <authorList>
            <consortium name="RefSeq"/>
        </authorList>
    </citation>
    <scope>IDENTIFICATION</scope>
    <source>
        <tissue evidence="3">Whole organism</tissue>
    </source>
</reference>
<keyword evidence="1" id="KW-0472">Membrane</keyword>
<dbReference type="GeneID" id="108681512"/>